<name>A0A7D9LJU9_PARCT</name>
<dbReference type="InterPro" id="IPR008979">
    <property type="entry name" value="Galactose-bd-like_sf"/>
</dbReference>
<dbReference type="PANTHER" id="PTHR24543">
    <property type="entry name" value="MULTICOPPER OXIDASE-RELATED"/>
    <property type="match status" value="1"/>
</dbReference>
<dbReference type="Proteomes" id="UP001152795">
    <property type="component" value="Unassembled WGS sequence"/>
</dbReference>
<proteinExistence type="predicted"/>
<evidence type="ECO:0000313" key="1">
    <source>
        <dbReference type="EMBL" id="CAB4034051.1"/>
    </source>
</evidence>
<dbReference type="Gene3D" id="2.60.120.260">
    <property type="entry name" value="Galactose-binding domain-like"/>
    <property type="match status" value="1"/>
</dbReference>
<sequence length="103" mass="11335">MSSKLILDSQMKVSSSKFYTSGADNGRKGLPSIPNVRHGGWIAADHDSDPWFQVDFIVNVTISILYMQGLSGTNHSVTKYKIASSDDGETFSDYKTNNQQTAK</sequence>
<dbReference type="InterPro" id="IPR000421">
    <property type="entry name" value="FA58C"/>
</dbReference>
<dbReference type="OrthoDB" id="2121828at2759"/>
<dbReference type="Pfam" id="PF00754">
    <property type="entry name" value="F5_F8_type_C"/>
    <property type="match status" value="1"/>
</dbReference>
<keyword evidence="2" id="KW-1185">Reference proteome</keyword>
<dbReference type="PROSITE" id="PS50022">
    <property type="entry name" value="FA58C_3"/>
    <property type="match status" value="1"/>
</dbReference>
<dbReference type="AlphaFoldDB" id="A0A7D9LJU9"/>
<dbReference type="SUPFAM" id="SSF49785">
    <property type="entry name" value="Galactose-binding domain-like"/>
    <property type="match status" value="1"/>
</dbReference>
<dbReference type="EMBL" id="CACRXK020019774">
    <property type="protein sequence ID" value="CAB4034051.1"/>
    <property type="molecule type" value="Genomic_DNA"/>
</dbReference>
<gene>
    <name evidence="1" type="ORF">PACLA_8A064620</name>
</gene>
<comment type="caution">
    <text evidence="1">The sequence shown here is derived from an EMBL/GenBank/DDBJ whole genome shotgun (WGS) entry which is preliminary data.</text>
</comment>
<protein>
    <submittedName>
        <fullName evidence="1">Uncharacterized protein</fullName>
    </submittedName>
</protein>
<accession>A0A7D9LJU9</accession>
<evidence type="ECO:0000313" key="2">
    <source>
        <dbReference type="Proteomes" id="UP001152795"/>
    </source>
</evidence>
<reference evidence="1" key="1">
    <citation type="submission" date="2020-04" db="EMBL/GenBank/DDBJ databases">
        <authorList>
            <person name="Alioto T."/>
            <person name="Alioto T."/>
            <person name="Gomez Garrido J."/>
        </authorList>
    </citation>
    <scope>NUCLEOTIDE SEQUENCE</scope>
    <source>
        <strain evidence="1">A484AB</strain>
    </source>
</reference>
<organism evidence="1 2">
    <name type="scientific">Paramuricea clavata</name>
    <name type="common">Red gorgonian</name>
    <name type="synonym">Violescent sea-whip</name>
    <dbReference type="NCBI Taxonomy" id="317549"/>
    <lineage>
        <taxon>Eukaryota</taxon>
        <taxon>Metazoa</taxon>
        <taxon>Cnidaria</taxon>
        <taxon>Anthozoa</taxon>
        <taxon>Octocorallia</taxon>
        <taxon>Malacalcyonacea</taxon>
        <taxon>Plexauridae</taxon>
        <taxon>Paramuricea</taxon>
    </lineage>
</organism>
<feature type="non-terminal residue" evidence="1">
    <location>
        <position position="103"/>
    </location>
</feature>